<organism evidence="1 2">
    <name type="scientific">Sporosarcina saromensis</name>
    <dbReference type="NCBI Taxonomy" id="359365"/>
    <lineage>
        <taxon>Bacteria</taxon>
        <taxon>Bacillati</taxon>
        <taxon>Bacillota</taxon>
        <taxon>Bacilli</taxon>
        <taxon>Bacillales</taxon>
        <taxon>Caryophanaceae</taxon>
        <taxon>Sporosarcina</taxon>
    </lineage>
</organism>
<sequence>MYTNAIIWGDYPETETLIENLRAQRTDLITVVTDEKRTQMNKYEGVVYITSDLVEHGRDESIQEVHYKYVPRHARVDNFAWKMIQAKQFSRQSLT</sequence>
<keyword evidence="2" id="KW-1185">Reference proteome</keyword>
<dbReference type="Proteomes" id="UP001282284">
    <property type="component" value="Unassembled WGS sequence"/>
</dbReference>
<reference evidence="1 2" key="1">
    <citation type="submission" date="2023-06" db="EMBL/GenBank/DDBJ databases">
        <title>Sporosarcina sp. nov., isolated from Korean traditional fermented seafood 'Jeotgal'.</title>
        <authorList>
            <person name="Yang A.I."/>
            <person name="Shin N.-R."/>
        </authorList>
    </citation>
    <scope>NUCLEOTIDE SEQUENCE [LARGE SCALE GENOMIC DNA]</scope>
    <source>
        <strain evidence="1 2">KCTC13119</strain>
    </source>
</reference>
<evidence type="ECO:0000313" key="1">
    <source>
        <dbReference type="EMBL" id="MDW0113137.1"/>
    </source>
</evidence>
<dbReference type="RefSeq" id="WP_317943289.1">
    <property type="nucleotide sequence ID" value="NZ_JAUBDI010000005.1"/>
</dbReference>
<comment type="caution">
    <text evidence="1">The sequence shown here is derived from an EMBL/GenBank/DDBJ whole genome shotgun (WGS) entry which is preliminary data.</text>
</comment>
<gene>
    <name evidence="1" type="ORF">QT711_08055</name>
</gene>
<proteinExistence type="predicted"/>
<dbReference type="EMBL" id="JAUBDI010000005">
    <property type="protein sequence ID" value="MDW0113137.1"/>
    <property type="molecule type" value="Genomic_DNA"/>
</dbReference>
<evidence type="ECO:0000313" key="2">
    <source>
        <dbReference type="Proteomes" id="UP001282284"/>
    </source>
</evidence>
<protein>
    <submittedName>
        <fullName evidence="1">Uncharacterized protein</fullName>
    </submittedName>
</protein>
<name>A0ABU4GC21_9BACL</name>
<accession>A0ABU4GC21</accession>